<dbReference type="InterPro" id="IPR036465">
    <property type="entry name" value="vWFA_dom_sf"/>
</dbReference>
<dbReference type="Proteomes" id="UP001318040">
    <property type="component" value="Chromosome 50"/>
</dbReference>
<dbReference type="InterPro" id="IPR056475">
    <property type="entry name" value="GBD_Hemicentin/VWA7"/>
</dbReference>
<feature type="domain" description="VWA7 N-terminal" evidence="9">
    <location>
        <begin position="3"/>
        <end position="61"/>
    </location>
</feature>
<dbReference type="Pfam" id="PF25106">
    <property type="entry name" value="VWA_4"/>
    <property type="match status" value="1"/>
</dbReference>
<evidence type="ECO:0000256" key="5">
    <source>
        <dbReference type="SAM" id="Phobius"/>
    </source>
</evidence>
<keyword evidence="4" id="KW-0325">Glycoprotein</keyword>
<proteinExistence type="predicted"/>
<feature type="domain" description="Hemicentin/VWA7 galactose-binding" evidence="6">
    <location>
        <begin position="285"/>
        <end position="365"/>
    </location>
</feature>
<reference evidence="11" key="1">
    <citation type="submission" date="2025-08" db="UniProtKB">
        <authorList>
            <consortium name="RefSeq"/>
        </authorList>
    </citation>
    <scope>IDENTIFICATION</scope>
    <source>
        <tissue evidence="11">Sperm</tissue>
    </source>
</reference>
<dbReference type="InterPro" id="IPR056862">
    <property type="entry name" value="VWA7_N"/>
</dbReference>
<evidence type="ECO:0000256" key="2">
    <source>
        <dbReference type="ARBA" id="ARBA00022525"/>
    </source>
</evidence>
<keyword evidence="5" id="KW-1133">Transmembrane helix</keyword>
<dbReference type="Pfam" id="PF23619">
    <property type="entry name" value="Ig_VWA7"/>
    <property type="match status" value="1"/>
</dbReference>
<comment type="subcellular location">
    <subcellularLocation>
        <location evidence="1">Secreted</location>
    </subcellularLocation>
</comment>
<dbReference type="RefSeq" id="XP_032829091.1">
    <property type="nucleotide sequence ID" value="XM_032973200.1"/>
</dbReference>
<accession>A0AAJ7U3C2</accession>
<dbReference type="InterPro" id="IPR052577">
    <property type="entry name" value="VWA7"/>
</dbReference>
<evidence type="ECO:0000313" key="10">
    <source>
        <dbReference type="Proteomes" id="UP001318040"/>
    </source>
</evidence>
<keyword evidence="5" id="KW-0812">Transmembrane</keyword>
<dbReference type="PANTHER" id="PTHR14905">
    <property type="entry name" value="NG37"/>
    <property type="match status" value="1"/>
</dbReference>
<gene>
    <name evidence="11" type="primary">LOC116953227</name>
</gene>
<dbReference type="SUPFAM" id="SSF53300">
    <property type="entry name" value="vWA-like"/>
    <property type="match status" value="1"/>
</dbReference>
<dbReference type="Gene3D" id="2.60.40.10">
    <property type="entry name" value="Immunoglobulins"/>
    <property type="match status" value="1"/>
</dbReference>
<evidence type="ECO:0000259" key="8">
    <source>
        <dbReference type="Pfam" id="PF25106"/>
    </source>
</evidence>
<organism evidence="10 11">
    <name type="scientific">Petromyzon marinus</name>
    <name type="common">Sea lamprey</name>
    <dbReference type="NCBI Taxonomy" id="7757"/>
    <lineage>
        <taxon>Eukaryota</taxon>
        <taxon>Metazoa</taxon>
        <taxon>Chordata</taxon>
        <taxon>Craniata</taxon>
        <taxon>Vertebrata</taxon>
        <taxon>Cyclostomata</taxon>
        <taxon>Hyperoartia</taxon>
        <taxon>Petromyzontiformes</taxon>
        <taxon>Petromyzontidae</taxon>
        <taxon>Petromyzon</taxon>
    </lineage>
</organism>
<dbReference type="Pfam" id="PF23560">
    <property type="entry name" value="GBD_Hemicentin"/>
    <property type="match status" value="1"/>
</dbReference>
<keyword evidence="2" id="KW-0964">Secreted</keyword>
<evidence type="ECO:0000256" key="4">
    <source>
        <dbReference type="ARBA" id="ARBA00023180"/>
    </source>
</evidence>
<feature type="domain" description="Hemicentin-1-like von Willebrand factor A" evidence="8">
    <location>
        <begin position="85"/>
        <end position="256"/>
    </location>
</feature>
<feature type="domain" description="VWA7 Ig-like" evidence="7">
    <location>
        <begin position="476"/>
        <end position="568"/>
    </location>
</feature>
<name>A0AAJ7U3C2_PETMA</name>
<dbReference type="PANTHER" id="PTHR14905:SF21">
    <property type="entry name" value="VWFA DOMAIN-CONTAINING PROTEIN"/>
    <property type="match status" value="1"/>
</dbReference>
<evidence type="ECO:0000256" key="1">
    <source>
        <dbReference type="ARBA" id="ARBA00004613"/>
    </source>
</evidence>
<dbReference type="Gene3D" id="3.40.50.410">
    <property type="entry name" value="von Willebrand factor, type A domain"/>
    <property type="match status" value="1"/>
</dbReference>
<dbReference type="InterPro" id="IPR056861">
    <property type="entry name" value="HMCN1-like_VWA"/>
</dbReference>
<protein>
    <submittedName>
        <fullName evidence="11">von Willebrand factor A domain-containing protein 7-like</fullName>
    </submittedName>
</protein>
<sequence length="753" mass="81044">MCKNKPASKCSHGGINDVWQNETATGGINKETLEPELSPHHYHHDEAGQVAMIATRDALVNSAGSVLEELGEELFMQLFNLERHSLVYVVDVTGSMGDDIALVRDKTKEMVLKVANKTEAPETYVLVTFSDPEVYEPFITKDWTEMYQALDSLEVAGGGDCPEMALSALELALQISQPGSDIYLFTDAGAKDEADKKDAVKALFESTDSRLHVFNTGSYCMARTQRDLYSRASEPRQNIYETLAALSGGQYILTSKGELADVLGSLELSLNAAPVSVRYVEVTTPDSVTFPVDSSLSEIVVSVSGPAFFTVELLLPSGDLATDVEELVSSSQNVVRRVTTVTPGTWTVKVTGSPGPHLVKVTGRSLVDFTAQLLQRMNGFMLPIPGRPVTGEPYQLWVKPMGSVAGFSMSSVRLLSGMGNFEYLVSPTESEFGVPLQFNDPMAFMVEVCGSSPEGLPFCRMHTQRTTVQSFHLAQLNFEEATLEPGVEVSLSVVLENRGVAASSFSVSARDELGWASAVSPSSTMLAPGESATLIVTVAAPQHITEFSSSMLRVTAESLDSPDSSYTLSFPLSVFIAPVEIPDTSPPAVRELARNVSACTAEVQHGGEALCSASGWSVDVEAIDAEMEGPLTVNIALGDRNALLTVDSIGGVDKINYRSSCCSPWVTLDVSDLMGNLERYSLDFTEPMPTQDTTAALVIALSVVSVVLVVILIALGVVIGRYCCRSKRAVQQVATPSIITNPWAKPMQRPDMK</sequence>
<feature type="transmembrane region" description="Helical" evidence="5">
    <location>
        <begin position="695"/>
        <end position="719"/>
    </location>
</feature>
<evidence type="ECO:0000313" key="11">
    <source>
        <dbReference type="RefSeq" id="XP_032829091.1"/>
    </source>
</evidence>
<dbReference type="InterPro" id="IPR057615">
    <property type="entry name" value="Ig_VWA7"/>
</dbReference>
<dbReference type="GO" id="GO:0005576">
    <property type="term" value="C:extracellular region"/>
    <property type="evidence" value="ECO:0007669"/>
    <property type="project" value="UniProtKB-SubCell"/>
</dbReference>
<evidence type="ECO:0000256" key="3">
    <source>
        <dbReference type="ARBA" id="ARBA00022729"/>
    </source>
</evidence>
<evidence type="ECO:0000259" key="9">
    <source>
        <dbReference type="Pfam" id="PF25107"/>
    </source>
</evidence>
<dbReference type="AlphaFoldDB" id="A0AAJ7U3C2"/>
<evidence type="ECO:0000259" key="6">
    <source>
        <dbReference type="Pfam" id="PF23560"/>
    </source>
</evidence>
<dbReference type="InterPro" id="IPR013783">
    <property type="entry name" value="Ig-like_fold"/>
</dbReference>
<dbReference type="KEGG" id="pmrn:116953227"/>
<dbReference type="CDD" id="cd00198">
    <property type="entry name" value="vWFA"/>
    <property type="match status" value="1"/>
</dbReference>
<evidence type="ECO:0000259" key="7">
    <source>
        <dbReference type="Pfam" id="PF23619"/>
    </source>
</evidence>
<keyword evidence="5" id="KW-0472">Membrane</keyword>
<keyword evidence="10" id="KW-1185">Reference proteome</keyword>
<keyword evidence="3" id="KW-0732">Signal</keyword>
<dbReference type="Pfam" id="PF25107">
    <property type="entry name" value="VWA7_N"/>
    <property type="match status" value="1"/>
</dbReference>